<dbReference type="GO" id="GO:0006850">
    <property type="term" value="P:pyruvate import into mitochondria"/>
    <property type="evidence" value="ECO:0007669"/>
    <property type="project" value="InterPro"/>
</dbReference>
<dbReference type="PANTHER" id="PTHR14154">
    <property type="entry name" value="UPF0041 BRAIN PROTEIN 44-RELATED"/>
    <property type="match status" value="1"/>
</dbReference>
<evidence type="ECO:0000256" key="1">
    <source>
        <dbReference type="ARBA" id="ARBA00004448"/>
    </source>
</evidence>
<keyword evidence="4" id="KW-0812">Transmembrane</keyword>
<keyword evidence="5 9" id="KW-0999">Mitochondrion inner membrane</keyword>
<evidence type="ECO:0000256" key="5">
    <source>
        <dbReference type="ARBA" id="ARBA00022792"/>
    </source>
</evidence>
<evidence type="ECO:0000256" key="8">
    <source>
        <dbReference type="ARBA" id="ARBA00023136"/>
    </source>
</evidence>
<evidence type="ECO:0000256" key="2">
    <source>
        <dbReference type="ARBA" id="ARBA00006416"/>
    </source>
</evidence>
<dbReference type="AlphaFoldDB" id="A0A2V3IYK0"/>
<keyword evidence="3 9" id="KW-0813">Transport</keyword>
<comment type="subcellular location">
    <subcellularLocation>
        <location evidence="1 9">Mitochondrion inner membrane</location>
        <topology evidence="1 9">Multi-pass membrane protein</topology>
    </subcellularLocation>
</comment>
<keyword evidence="8" id="KW-0472">Membrane</keyword>
<organism evidence="10 11">
    <name type="scientific">Gracilariopsis chorda</name>
    <dbReference type="NCBI Taxonomy" id="448386"/>
    <lineage>
        <taxon>Eukaryota</taxon>
        <taxon>Rhodophyta</taxon>
        <taxon>Florideophyceae</taxon>
        <taxon>Rhodymeniophycidae</taxon>
        <taxon>Gracilariales</taxon>
        <taxon>Gracilariaceae</taxon>
        <taxon>Gracilariopsis</taxon>
    </lineage>
</organism>
<dbReference type="STRING" id="448386.A0A2V3IYK0"/>
<comment type="similarity">
    <text evidence="2 9">Belongs to the mitochondrial pyruvate carrier (MPC) (TC 2.A.105) family.</text>
</comment>
<dbReference type="Proteomes" id="UP000247409">
    <property type="component" value="Unassembled WGS sequence"/>
</dbReference>
<name>A0A2V3IYK0_9FLOR</name>
<accession>A0A2V3IYK0</accession>
<protein>
    <recommendedName>
        <fullName evidence="9">Mitochondrial pyruvate carrier</fullName>
    </recommendedName>
</protein>
<evidence type="ECO:0000313" key="10">
    <source>
        <dbReference type="EMBL" id="PXF47145.1"/>
    </source>
</evidence>
<comment type="caution">
    <text evidence="10">The sequence shown here is derived from an EMBL/GenBank/DDBJ whole genome shotgun (WGS) entry which is preliminary data.</text>
</comment>
<evidence type="ECO:0000256" key="4">
    <source>
        <dbReference type="ARBA" id="ARBA00022692"/>
    </source>
</evidence>
<keyword evidence="10" id="KW-0670">Pyruvate</keyword>
<evidence type="ECO:0000256" key="6">
    <source>
        <dbReference type="ARBA" id="ARBA00022989"/>
    </source>
</evidence>
<keyword evidence="11" id="KW-1185">Reference proteome</keyword>
<dbReference type="Pfam" id="PF03650">
    <property type="entry name" value="MPC"/>
    <property type="match status" value="1"/>
</dbReference>
<gene>
    <name evidence="10" type="ORF">BWQ96_03087</name>
</gene>
<dbReference type="GO" id="GO:0005743">
    <property type="term" value="C:mitochondrial inner membrane"/>
    <property type="evidence" value="ECO:0007669"/>
    <property type="project" value="UniProtKB-SubCell"/>
</dbReference>
<evidence type="ECO:0000313" key="11">
    <source>
        <dbReference type="Proteomes" id="UP000247409"/>
    </source>
</evidence>
<keyword evidence="6" id="KW-1133">Transmembrane helix</keyword>
<proteinExistence type="inferred from homology"/>
<dbReference type="OrthoDB" id="1697690at2759"/>
<evidence type="ECO:0000256" key="3">
    <source>
        <dbReference type="ARBA" id="ARBA00022448"/>
    </source>
</evidence>
<dbReference type="InterPro" id="IPR005336">
    <property type="entry name" value="MPC"/>
</dbReference>
<keyword evidence="7 9" id="KW-0496">Mitochondrion</keyword>
<dbReference type="EMBL" id="NBIV01000028">
    <property type="protein sequence ID" value="PXF47145.1"/>
    <property type="molecule type" value="Genomic_DNA"/>
</dbReference>
<sequence length="164" mass="17743">MMASLSARLASVALRGGSRTLCEKAGEKGAVDGASTEAATIWTRSVMKFINSPTGPRTSHFWGPVTNWGISIAAMKDMTKSPEKVSPNMTIALCVYSLLFMRFALRVQPTNYLLFACHATNEVAQCYQLQRVYGGVDLFYKPEQDGEAAVQGVAVALGDGRDDK</sequence>
<evidence type="ECO:0000256" key="9">
    <source>
        <dbReference type="RuleBase" id="RU363100"/>
    </source>
</evidence>
<reference evidence="10 11" key="1">
    <citation type="journal article" date="2018" name="Mol. Biol. Evol.">
        <title>Analysis of the draft genome of the red seaweed Gracilariopsis chorda provides insights into genome size evolution in Rhodophyta.</title>
        <authorList>
            <person name="Lee J."/>
            <person name="Yang E.C."/>
            <person name="Graf L."/>
            <person name="Yang J.H."/>
            <person name="Qiu H."/>
            <person name="Zel Zion U."/>
            <person name="Chan C.X."/>
            <person name="Stephens T.G."/>
            <person name="Weber A.P.M."/>
            <person name="Boo G.H."/>
            <person name="Boo S.M."/>
            <person name="Kim K.M."/>
            <person name="Shin Y."/>
            <person name="Jung M."/>
            <person name="Lee S.J."/>
            <person name="Yim H.S."/>
            <person name="Lee J.H."/>
            <person name="Bhattacharya D."/>
            <person name="Yoon H.S."/>
        </authorList>
    </citation>
    <scope>NUCLEOTIDE SEQUENCE [LARGE SCALE GENOMIC DNA]</scope>
    <source>
        <strain evidence="10 11">SKKU-2015</strain>
        <tissue evidence="10">Whole body</tissue>
    </source>
</reference>
<evidence type="ECO:0000256" key="7">
    <source>
        <dbReference type="ARBA" id="ARBA00023128"/>
    </source>
</evidence>
<comment type="function">
    <text evidence="9">Mediates the uptake of pyruvate into mitochondria.</text>
</comment>